<dbReference type="AlphaFoldDB" id="A0AA94S997"/>
<accession>A0AA94S997</accession>
<evidence type="ECO:0000259" key="1">
    <source>
        <dbReference type="Pfam" id="PF23834"/>
    </source>
</evidence>
<dbReference type="EMBL" id="LS483409">
    <property type="protein sequence ID" value="SQG78782.1"/>
    <property type="molecule type" value="Genomic_DNA"/>
</dbReference>
<gene>
    <name evidence="2" type="ORF">NCTC13773_00563</name>
</gene>
<dbReference type="InterPro" id="IPR055628">
    <property type="entry name" value="DUF7204"/>
</dbReference>
<dbReference type="Proteomes" id="UP000249013">
    <property type="component" value="Chromosome 1"/>
</dbReference>
<feature type="domain" description="DUF7204" evidence="1">
    <location>
        <begin position="1"/>
        <end position="48"/>
    </location>
</feature>
<dbReference type="Pfam" id="PF23834">
    <property type="entry name" value="DUF7204"/>
    <property type="match status" value="1"/>
</dbReference>
<proteinExistence type="predicted"/>
<dbReference type="RefSeq" id="WP_167367605.1">
    <property type="nucleotide sequence ID" value="NZ_LS483409.1"/>
</dbReference>
<protein>
    <submittedName>
        <fullName evidence="2">Phage associated protein</fullName>
    </submittedName>
</protein>
<reference evidence="2 3" key="1">
    <citation type="submission" date="2018-06" db="EMBL/GenBank/DDBJ databases">
        <authorList>
            <consortium name="Pathogen Informatics"/>
            <person name="Doyle S."/>
        </authorList>
    </citation>
    <scope>NUCLEOTIDE SEQUENCE [LARGE SCALE GENOMIC DNA]</scope>
    <source>
        <strain evidence="2 3">NCTC13773</strain>
    </source>
</reference>
<sequence>MYEVIVYFDNMVDDVKVFETKESAKAEADKLGWKYRHSRLYRVEVRESK</sequence>
<name>A0AA94S997_9STRE</name>
<evidence type="ECO:0000313" key="2">
    <source>
        <dbReference type="EMBL" id="SQG78782.1"/>
    </source>
</evidence>
<organism evidence="2 3">
    <name type="scientific">Streptococcus gallolyticus</name>
    <dbReference type="NCBI Taxonomy" id="315405"/>
    <lineage>
        <taxon>Bacteria</taxon>
        <taxon>Bacillati</taxon>
        <taxon>Bacillota</taxon>
        <taxon>Bacilli</taxon>
        <taxon>Lactobacillales</taxon>
        <taxon>Streptococcaceae</taxon>
        <taxon>Streptococcus</taxon>
    </lineage>
</organism>
<evidence type="ECO:0000313" key="3">
    <source>
        <dbReference type="Proteomes" id="UP000249013"/>
    </source>
</evidence>